<protein>
    <submittedName>
        <fullName evidence="4">Long-chain-fatty-acid-CoA ligase</fullName>
    </submittedName>
</protein>
<dbReference type="SUPFAM" id="SSF56801">
    <property type="entry name" value="Acetyl-CoA synthetase-like"/>
    <property type="match status" value="1"/>
</dbReference>
<gene>
    <name evidence="4" type="ORF">EVA_20789</name>
</gene>
<dbReference type="InterPro" id="IPR000873">
    <property type="entry name" value="AMP-dep_synth/lig_dom"/>
</dbReference>
<dbReference type="Pfam" id="PF23562">
    <property type="entry name" value="AMP-binding_C_3"/>
    <property type="match status" value="1"/>
</dbReference>
<comment type="caution">
    <text evidence="4">The sequence shown here is derived from an EMBL/GenBank/DDBJ whole genome shotgun (WGS) entry which is preliminary data.</text>
</comment>
<keyword evidence="1" id="KW-0547">Nucleotide-binding</keyword>
<dbReference type="InterPro" id="IPR020845">
    <property type="entry name" value="AMP-binding_CS"/>
</dbReference>
<keyword evidence="4" id="KW-0436">Ligase</keyword>
<organism evidence="4">
    <name type="scientific">gut metagenome</name>
    <dbReference type="NCBI Taxonomy" id="749906"/>
    <lineage>
        <taxon>unclassified sequences</taxon>
        <taxon>metagenomes</taxon>
        <taxon>organismal metagenomes</taxon>
    </lineage>
</organism>
<reference evidence="4" key="1">
    <citation type="journal article" date="2012" name="PLoS ONE">
        <title>Gene sets for utilization of primary and secondary nutrition supplies in the distal gut of endangered iberian lynx.</title>
        <authorList>
            <person name="Alcaide M."/>
            <person name="Messina E."/>
            <person name="Richter M."/>
            <person name="Bargiela R."/>
            <person name="Peplies J."/>
            <person name="Huws S.A."/>
            <person name="Newbold C.J."/>
            <person name="Golyshin P.N."/>
            <person name="Simon M.A."/>
            <person name="Lopez G."/>
            <person name="Yakimov M.M."/>
            <person name="Ferrer M."/>
        </authorList>
    </citation>
    <scope>NUCLEOTIDE SEQUENCE</scope>
</reference>
<feature type="domain" description="AMP-dependent synthetase/ligase" evidence="3">
    <location>
        <begin position="13"/>
        <end position="430"/>
    </location>
</feature>
<dbReference type="PANTHER" id="PTHR43272">
    <property type="entry name" value="LONG-CHAIN-FATTY-ACID--COA LIGASE"/>
    <property type="match status" value="1"/>
</dbReference>
<evidence type="ECO:0000259" key="3">
    <source>
        <dbReference type="Pfam" id="PF00501"/>
    </source>
</evidence>
<evidence type="ECO:0000256" key="2">
    <source>
        <dbReference type="ARBA" id="ARBA00022840"/>
    </source>
</evidence>
<dbReference type="Pfam" id="PF00501">
    <property type="entry name" value="AMP-binding"/>
    <property type="match status" value="1"/>
</dbReference>
<dbReference type="GO" id="GO:0004467">
    <property type="term" value="F:long-chain fatty acid-CoA ligase activity"/>
    <property type="evidence" value="ECO:0007669"/>
    <property type="project" value="TreeGrafter"/>
</dbReference>
<dbReference type="InterPro" id="IPR042099">
    <property type="entry name" value="ANL_N_sf"/>
</dbReference>
<evidence type="ECO:0000313" key="4">
    <source>
        <dbReference type="EMBL" id="EJW91107.1"/>
    </source>
</evidence>
<dbReference type="EMBL" id="AMCI01008392">
    <property type="protein sequence ID" value="EJW91107.1"/>
    <property type="molecule type" value="Genomic_DNA"/>
</dbReference>
<name>J9FNF4_9ZZZZ</name>
<dbReference type="CDD" id="cd05907">
    <property type="entry name" value="VL_LC_FACS_like"/>
    <property type="match status" value="1"/>
</dbReference>
<dbReference type="Gene3D" id="3.40.50.12780">
    <property type="entry name" value="N-terminal domain of ligase-like"/>
    <property type="match status" value="2"/>
</dbReference>
<dbReference type="GO" id="GO:0016020">
    <property type="term" value="C:membrane"/>
    <property type="evidence" value="ECO:0007669"/>
    <property type="project" value="TreeGrafter"/>
</dbReference>
<dbReference type="PROSITE" id="PS00455">
    <property type="entry name" value="AMP_BINDING"/>
    <property type="match status" value="1"/>
</dbReference>
<dbReference type="AlphaFoldDB" id="J9FNF4"/>
<dbReference type="GO" id="GO:0005524">
    <property type="term" value="F:ATP binding"/>
    <property type="evidence" value="ECO:0007669"/>
    <property type="project" value="UniProtKB-KW"/>
</dbReference>
<accession>J9FNF4</accession>
<evidence type="ECO:0000256" key="1">
    <source>
        <dbReference type="ARBA" id="ARBA00022741"/>
    </source>
</evidence>
<proteinExistence type="predicted"/>
<keyword evidence="2" id="KW-0067">ATP-binding</keyword>
<sequence length="609" mass="69341">MLNNCHLSNLILEQAKKYQDREVLRYRDYELDSWVPVSWNDFAAVVSTVSRALLALGVKVQENIGVFSQNKPECLYTDFGAYGVRVVTIPFYATSSSAQVAYMINDAAVRFVFAGEQQQYDIAFSVLSLCPTLEKIIIFDKTVKKNPADHLSIYFDEFLELAKGQDFEAEVAERMRAANYEDTANILYTSGTTGNSKGVILTYNMYRKGFEINDAVLNITEDDLSLCFLPFTHVFERAWSCLCLAEGARLAVNLRPMDVQRSMQEVHPTCMCSVPRFWEKVYQAVLDQMDKGSAIQRRLIKSALEVGGRLWCDYTSKGLKPPMGLRMKYELYNRTIIKILRTKLGLEKPNFFPTAGAVVSPEVERFVHAAGINMVVGYGLTESMATVSCDRNDQPITMGSVGRVLDGIEIKIGENNEILLRGETILPAYYRKDKETREAIEPDGWFHTGDAGYIKDGELFLTERIKDLFKTSNGKYIAPQVIETKLAIDRFIDQVVIIADKRKFVSALIIPSYAVLEAYGKEQGWQFSNREELCQCPEAIALIGSRVETLQQDLAHYEMVKRFILLPRPFTMENGELTNTLKIKRRVIYEHYAKEIDQIYLDVEKEQRT</sequence>
<dbReference type="PANTHER" id="PTHR43272:SF33">
    <property type="entry name" value="AMP-BINDING DOMAIN-CONTAINING PROTEIN-RELATED"/>
    <property type="match status" value="1"/>
</dbReference>